<dbReference type="AlphaFoldDB" id="A0A0V0QP29"/>
<feature type="domain" description="Rhodanese" evidence="3">
    <location>
        <begin position="91"/>
        <end position="205"/>
    </location>
</feature>
<feature type="domain" description="Rhodanese" evidence="3">
    <location>
        <begin position="1"/>
        <end position="37"/>
    </location>
</feature>
<accession>A0A0V0QP29</accession>
<dbReference type="OrthoDB" id="566238at2759"/>
<dbReference type="Pfam" id="PF00581">
    <property type="entry name" value="Rhodanese"/>
    <property type="match status" value="1"/>
</dbReference>
<dbReference type="CDD" id="cd01449">
    <property type="entry name" value="TST_Repeat_2"/>
    <property type="match status" value="1"/>
</dbReference>
<evidence type="ECO:0000256" key="1">
    <source>
        <dbReference type="ARBA" id="ARBA00022737"/>
    </source>
</evidence>
<keyword evidence="1" id="KW-0677">Repeat</keyword>
<dbReference type="Proteomes" id="UP000054937">
    <property type="component" value="Unassembled WGS sequence"/>
</dbReference>
<dbReference type="SMART" id="SM00450">
    <property type="entry name" value="RHOD"/>
    <property type="match status" value="1"/>
</dbReference>
<dbReference type="PANTHER" id="PTHR43855">
    <property type="entry name" value="THIOSULFATE SULFURTRANSFERASE"/>
    <property type="match status" value="1"/>
</dbReference>
<dbReference type="Gene3D" id="3.40.250.10">
    <property type="entry name" value="Rhodanese-like domain"/>
    <property type="match status" value="1"/>
</dbReference>
<dbReference type="InterPro" id="IPR051126">
    <property type="entry name" value="Thiosulfate_sulfurtransferase"/>
</dbReference>
<dbReference type="InterPro" id="IPR001763">
    <property type="entry name" value="Rhodanese-like_dom"/>
</dbReference>
<feature type="chain" id="PRO_5006867532" evidence="2">
    <location>
        <begin position="21"/>
        <end position="211"/>
    </location>
</feature>
<evidence type="ECO:0000313" key="5">
    <source>
        <dbReference type="Proteomes" id="UP000054937"/>
    </source>
</evidence>
<dbReference type="InParanoid" id="A0A0V0QP29"/>
<gene>
    <name evidence="4" type="ORF">PPERSA_12481</name>
</gene>
<organism evidence="4 5">
    <name type="scientific">Pseudocohnilembus persalinus</name>
    <name type="common">Ciliate</name>
    <dbReference type="NCBI Taxonomy" id="266149"/>
    <lineage>
        <taxon>Eukaryota</taxon>
        <taxon>Sar</taxon>
        <taxon>Alveolata</taxon>
        <taxon>Ciliophora</taxon>
        <taxon>Intramacronucleata</taxon>
        <taxon>Oligohymenophorea</taxon>
        <taxon>Scuticociliatia</taxon>
        <taxon>Philasterida</taxon>
        <taxon>Pseudocohnilembidae</taxon>
        <taxon>Pseudocohnilembus</taxon>
    </lineage>
</organism>
<proteinExistence type="predicted"/>
<sequence>MQATRMAIFLLNLGFQDVRILDGGVQAWNSFINSNEKLYENLQYQFMVQGQNSQIQSCDKVFNFQKQDLQRQTNFKWVINDLQQINQFLQDQENYSVISIRSMNEFNGKETGYDYIKQKGCIPGAKWGHGGLNSQNMNDFENIDGTMRAGNEIEEIWRQNNILRSQNNIFYCGTGWRASQSLFYAYVLGWKNICLFDGGWYQWVRSKYYRK</sequence>
<reference evidence="4 5" key="1">
    <citation type="journal article" date="2015" name="Sci. Rep.">
        <title>Genome of the facultative scuticociliatosis pathogen Pseudocohnilembus persalinus provides insight into its virulence through horizontal gene transfer.</title>
        <authorList>
            <person name="Xiong J."/>
            <person name="Wang G."/>
            <person name="Cheng J."/>
            <person name="Tian M."/>
            <person name="Pan X."/>
            <person name="Warren A."/>
            <person name="Jiang C."/>
            <person name="Yuan D."/>
            <person name="Miao W."/>
        </authorList>
    </citation>
    <scope>NUCLEOTIDE SEQUENCE [LARGE SCALE GENOMIC DNA]</scope>
    <source>
        <strain evidence="4">36N120E</strain>
    </source>
</reference>
<protein>
    <submittedName>
        <fullName evidence="4">Rhodanese-like domain</fullName>
    </submittedName>
</protein>
<name>A0A0V0QP29_PSEPJ</name>
<feature type="signal peptide" evidence="2">
    <location>
        <begin position="1"/>
        <end position="20"/>
    </location>
</feature>
<dbReference type="EMBL" id="LDAU01000122">
    <property type="protein sequence ID" value="KRX04034.1"/>
    <property type="molecule type" value="Genomic_DNA"/>
</dbReference>
<evidence type="ECO:0000259" key="3">
    <source>
        <dbReference type="PROSITE" id="PS50206"/>
    </source>
</evidence>
<evidence type="ECO:0000256" key="2">
    <source>
        <dbReference type="SAM" id="SignalP"/>
    </source>
</evidence>
<evidence type="ECO:0000313" key="4">
    <source>
        <dbReference type="EMBL" id="KRX04034.1"/>
    </source>
</evidence>
<dbReference type="SUPFAM" id="SSF52821">
    <property type="entry name" value="Rhodanese/Cell cycle control phosphatase"/>
    <property type="match status" value="2"/>
</dbReference>
<dbReference type="InterPro" id="IPR036873">
    <property type="entry name" value="Rhodanese-like_dom_sf"/>
</dbReference>
<keyword evidence="5" id="KW-1185">Reference proteome</keyword>
<comment type="caution">
    <text evidence="4">The sequence shown here is derived from an EMBL/GenBank/DDBJ whole genome shotgun (WGS) entry which is preliminary data.</text>
</comment>
<dbReference type="PANTHER" id="PTHR43855:SF1">
    <property type="entry name" value="THIOSULFATE SULFURTRANSFERASE"/>
    <property type="match status" value="1"/>
</dbReference>
<keyword evidence="2" id="KW-0732">Signal</keyword>
<dbReference type="PROSITE" id="PS50206">
    <property type="entry name" value="RHODANESE_3"/>
    <property type="match status" value="2"/>
</dbReference>